<evidence type="ECO:0000313" key="7">
    <source>
        <dbReference type="EMBL" id="PIS38750.1"/>
    </source>
</evidence>
<dbReference type="CDD" id="cd02440">
    <property type="entry name" value="AdoMet_MTases"/>
    <property type="match status" value="1"/>
</dbReference>
<comment type="catalytic activity">
    <reaction evidence="5">
        <text>L-glutaminyl-[peptide chain release factor] + S-adenosyl-L-methionine = N(5)-methyl-L-glutaminyl-[peptide chain release factor] + S-adenosyl-L-homocysteine + H(+)</text>
        <dbReference type="Rhea" id="RHEA:42896"/>
        <dbReference type="Rhea" id="RHEA-COMP:10271"/>
        <dbReference type="Rhea" id="RHEA-COMP:10272"/>
        <dbReference type="ChEBI" id="CHEBI:15378"/>
        <dbReference type="ChEBI" id="CHEBI:30011"/>
        <dbReference type="ChEBI" id="CHEBI:57856"/>
        <dbReference type="ChEBI" id="CHEBI:59789"/>
        <dbReference type="ChEBI" id="CHEBI:61891"/>
        <dbReference type="EC" id="2.1.1.297"/>
    </reaction>
</comment>
<reference evidence="8" key="1">
    <citation type="submission" date="2017-09" db="EMBL/GenBank/DDBJ databases">
        <title>Depth-based differentiation of microbial function through sediment-hosted aquifers and enrichment of novel symbionts in the deep terrestrial subsurface.</title>
        <authorList>
            <person name="Probst A.J."/>
            <person name="Ladd B."/>
            <person name="Jarett J.K."/>
            <person name="Geller-Mcgrath D.E."/>
            <person name="Sieber C.M.K."/>
            <person name="Emerson J.B."/>
            <person name="Anantharaman K."/>
            <person name="Thomas B.C."/>
            <person name="Malmstrom R."/>
            <person name="Stieglmeier M."/>
            <person name="Klingl A."/>
            <person name="Woyke T."/>
            <person name="Ryan C.M."/>
            <person name="Banfield J.F."/>
        </authorList>
    </citation>
    <scope>NUCLEOTIDE SEQUENCE [LARGE SCALE GENOMIC DNA]</scope>
</reference>
<evidence type="ECO:0000256" key="4">
    <source>
        <dbReference type="ARBA" id="ARBA00022691"/>
    </source>
</evidence>
<evidence type="ECO:0000256" key="3">
    <source>
        <dbReference type="ARBA" id="ARBA00022679"/>
    </source>
</evidence>
<proteinExistence type="predicted"/>
<dbReference type="InterPro" id="IPR004556">
    <property type="entry name" value="HemK-like"/>
</dbReference>
<dbReference type="GO" id="GO:0003676">
    <property type="term" value="F:nucleic acid binding"/>
    <property type="evidence" value="ECO:0007669"/>
    <property type="project" value="InterPro"/>
</dbReference>
<dbReference type="InterPro" id="IPR029063">
    <property type="entry name" value="SAM-dependent_MTases_sf"/>
</dbReference>
<dbReference type="Pfam" id="PF05175">
    <property type="entry name" value="MTS"/>
    <property type="match status" value="1"/>
</dbReference>
<evidence type="ECO:0000256" key="2">
    <source>
        <dbReference type="ARBA" id="ARBA00022603"/>
    </source>
</evidence>
<keyword evidence="2" id="KW-0489">Methyltransferase</keyword>
<evidence type="ECO:0000256" key="5">
    <source>
        <dbReference type="ARBA" id="ARBA00048391"/>
    </source>
</evidence>
<dbReference type="EMBL" id="PEYE01000035">
    <property type="protein sequence ID" value="PIS38750.1"/>
    <property type="molecule type" value="Genomic_DNA"/>
</dbReference>
<organism evidence="7 8">
    <name type="scientific">Candidatus Nealsonbacteria bacterium CG08_land_8_20_14_0_20_43_11</name>
    <dbReference type="NCBI Taxonomy" id="1974706"/>
    <lineage>
        <taxon>Bacteria</taxon>
        <taxon>Candidatus Nealsoniibacteriota</taxon>
    </lineage>
</organism>
<evidence type="ECO:0000259" key="6">
    <source>
        <dbReference type="Pfam" id="PF05175"/>
    </source>
</evidence>
<evidence type="ECO:0000313" key="8">
    <source>
        <dbReference type="Proteomes" id="UP000229390"/>
    </source>
</evidence>
<dbReference type="InterPro" id="IPR007848">
    <property type="entry name" value="Small_mtfrase_dom"/>
</dbReference>
<dbReference type="SUPFAM" id="SSF53335">
    <property type="entry name" value="S-adenosyl-L-methionine-dependent methyltransferases"/>
    <property type="match status" value="1"/>
</dbReference>
<gene>
    <name evidence="7" type="ORF">COT34_02035</name>
</gene>
<dbReference type="AlphaFoldDB" id="A0A2M6T0A6"/>
<keyword evidence="3" id="KW-0808">Transferase</keyword>
<dbReference type="NCBIfam" id="TIGR00536">
    <property type="entry name" value="hemK_fam"/>
    <property type="match status" value="1"/>
</dbReference>
<dbReference type="EC" id="2.1.1.297" evidence="1"/>
<dbReference type="Proteomes" id="UP000229390">
    <property type="component" value="Unassembled WGS sequence"/>
</dbReference>
<dbReference type="InterPro" id="IPR002052">
    <property type="entry name" value="DNA_methylase_N6_adenine_CS"/>
</dbReference>
<comment type="caution">
    <text evidence="7">The sequence shown here is derived from an EMBL/GenBank/DDBJ whole genome shotgun (WGS) entry which is preliminary data.</text>
</comment>
<sequence length="316" mass="36626">MVPEERTTLNCSRQTPRAGSLRSGYLFKKFLSLLRLVKKYLEKEINWLLKEKYPAFYSGGEKQKFPEAVKTDIERLKKGEPLDYVIGFHKFLDCWIDLSLRPLIPRPETEFWVAQVIAEIKKTRANKKVRCLDIFAGSGCIGLAVLKHLRNARVDFSEKEKKFLKQIKINAVLNKIERGRYRLIESDVFNNITEKYDYIFANPPYIAEKRKGKVQKSVLKFEPANSLFAGKDGLLYIRKFLKGAKNHLKKAPAFASTFVASDVTTGDTKATAGKGKIYLEFDSPQKQEIIDLLKKFGYSSYEFFRDQYGKWRYVEI</sequence>
<dbReference type="GO" id="GO:0102559">
    <property type="term" value="F:peptide chain release factor N(5)-glutamine methyltransferase activity"/>
    <property type="evidence" value="ECO:0007669"/>
    <property type="project" value="UniProtKB-EC"/>
</dbReference>
<dbReference type="PANTHER" id="PTHR18895:SF74">
    <property type="entry name" value="MTRF1L RELEASE FACTOR GLUTAMINE METHYLTRANSFERASE"/>
    <property type="match status" value="1"/>
</dbReference>
<accession>A0A2M6T0A6</accession>
<keyword evidence="4" id="KW-0949">S-adenosyl-L-methionine</keyword>
<dbReference type="PROSITE" id="PS00092">
    <property type="entry name" value="N6_MTASE"/>
    <property type="match status" value="1"/>
</dbReference>
<evidence type="ECO:0000256" key="1">
    <source>
        <dbReference type="ARBA" id="ARBA00012771"/>
    </source>
</evidence>
<dbReference type="PANTHER" id="PTHR18895">
    <property type="entry name" value="HEMK METHYLTRANSFERASE"/>
    <property type="match status" value="1"/>
</dbReference>
<dbReference type="GO" id="GO:0032259">
    <property type="term" value="P:methylation"/>
    <property type="evidence" value="ECO:0007669"/>
    <property type="project" value="UniProtKB-KW"/>
</dbReference>
<protein>
    <recommendedName>
        <fullName evidence="1">peptide chain release factor N(5)-glutamine methyltransferase</fullName>
        <ecNumber evidence="1">2.1.1.297</ecNumber>
    </recommendedName>
</protein>
<name>A0A2M6T0A6_9BACT</name>
<dbReference type="InterPro" id="IPR050320">
    <property type="entry name" value="N5-glutamine_MTase"/>
</dbReference>
<dbReference type="Gene3D" id="3.40.50.150">
    <property type="entry name" value="Vaccinia Virus protein VP39"/>
    <property type="match status" value="1"/>
</dbReference>
<feature type="domain" description="Methyltransferase small" evidence="6">
    <location>
        <begin position="126"/>
        <end position="216"/>
    </location>
</feature>